<accession>A0A7J8DTM9</accession>
<dbReference type="AlphaFoldDB" id="A0A7J8DTM9"/>
<comment type="caution">
    <text evidence="1">The sequence shown here is derived from an EMBL/GenBank/DDBJ whole genome shotgun (WGS) entry which is preliminary data.</text>
</comment>
<evidence type="ECO:0000313" key="2">
    <source>
        <dbReference type="Proteomes" id="UP000550707"/>
    </source>
</evidence>
<keyword evidence="2" id="KW-1185">Reference proteome</keyword>
<organism evidence="1 2">
    <name type="scientific">Molossus molossus</name>
    <name type="common">Pallas' mastiff bat</name>
    <name type="synonym">Vespertilio molossus</name>
    <dbReference type="NCBI Taxonomy" id="27622"/>
    <lineage>
        <taxon>Eukaryota</taxon>
        <taxon>Metazoa</taxon>
        <taxon>Chordata</taxon>
        <taxon>Craniata</taxon>
        <taxon>Vertebrata</taxon>
        <taxon>Euteleostomi</taxon>
        <taxon>Mammalia</taxon>
        <taxon>Eutheria</taxon>
        <taxon>Laurasiatheria</taxon>
        <taxon>Chiroptera</taxon>
        <taxon>Yangochiroptera</taxon>
        <taxon>Molossidae</taxon>
        <taxon>Molossus</taxon>
    </lineage>
</organism>
<dbReference type="GO" id="GO:0003743">
    <property type="term" value="F:translation initiation factor activity"/>
    <property type="evidence" value="ECO:0007669"/>
    <property type="project" value="UniProtKB-KW"/>
</dbReference>
<dbReference type="Proteomes" id="UP000550707">
    <property type="component" value="Unassembled WGS sequence"/>
</dbReference>
<sequence>MTSSWWLVLRILLKMLVSSYLRLFVASTSVSALTCWQIN</sequence>
<keyword evidence="1" id="KW-0648">Protein biosynthesis</keyword>
<gene>
    <name evidence="1" type="ORF">HJG59_004384</name>
</gene>
<keyword evidence="1" id="KW-0396">Initiation factor</keyword>
<evidence type="ECO:0000313" key="1">
    <source>
        <dbReference type="EMBL" id="KAF6426252.1"/>
    </source>
</evidence>
<proteinExistence type="predicted"/>
<name>A0A7J8DTM9_MOLMO</name>
<reference evidence="1 2" key="1">
    <citation type="journal article" date="2020" name="Nature">
        <title>Six reference-quality genomes reveal evolution of bat adaptations.</title>
        <authorList>
            <person name="Jebb D."/>
            <person name="Huang Z."/>
            <person name="Pippel M."/>
            <person name="Hughes G.M."/>
            <person name="Lavrichenko K."/>
            <person name="Devanna P."/>
            <person name="Winkler S."/>
            <person name="Jermiin L.S."/>
            <person name="Skirmuntt E.C."/>
            <person name="Katzourakis A."/>
            <person name="Burkitt-Gray L."/>
            <person name="Ray D.A."/>
            <person name="Sullivan K.A.M."/>
            <person name="Roscito J.G."/>
            <person name="Kirilenko B.M."/>
            <person name="Davalos L.M."/>
            <person name="Corthals A.P."/>
            <person name="Power M.L."/>
            <person name="Jones G."/>
            <person name="Ransome R.D."/>
            <person name="Dechmann D.K.N."/>
            <person name="Locatelli A.G."/>
            <person name="Puechmaille S.J."/>
            <person name="Fedrigo O."/>
            <person name="Jarvis E.D."/>
            <person name="Hiller M."/>
            <person name="Vernes S.C."/>
            <person name="Myers E.W."/>
            <person name="Teeling E.C."/>
        </authorList>
    </citation>
    <scope>NUCLEOTIDE SEQUENCE [LARGE SCALE GENOMIC DNA]</scope>
    <source>
        <strain evidence="1">MMolMol1</strain>
        <tissue evidence="1">Muscle</tissue>
    </source>
</reference>
<protein>
    <submittedName>
        <fullName evidence="1">Eukaryotic translation initiation factor 3 subunit E</fullName>
    </submittedName>
</protein>
<dbReference type="EMBL" id="JACASF010000016">
    <property type="protein sequence ID" value="KAF6426252.1"/>
    <property type="molecule type" value="Genomic_DNA"/>
</dbReference>